<evidence type="ECO:0000313" key="3">
    <source>
        <dbReference type="Proteomes" id="UP000694420"/>
    </source>
</evidence>
<dbReference type="InterPro" id="IPR035892">
    <property type="entry name" value="C2_domain_sf"/>
</dbReference>
<evidence type="ECO:0000259" key="1">
    <source>
        <dbReference type="Pfam" id="PF00168"/>
    </source>
</evidence>
<dbReference type="AlphaFoldDB" id="A0A8C6YYN9"/>
<sequence>AGWAAWPTTQNCLVLQDWACQWYVKYRFERKETHPYYNLTVKILKARNIHGLDLLSKANCYVAVDLPTASPLTSRTHLVYNCSDPEWNEIPPLRSSLMVFWW</sequence>
<accession>A0A8C6YYN9</accession>
<reference evidence="2" key="1">
    <citation type="submission" date="2025-08" db="UniProtKB">
        <authorList>
            <consortium name="Ensembl"/>
        </authorList>
    </citation>
    <scope>IDENTIFICATION</scope>
</reference>
<feature type="domain" description="C2" evidence="1">
    <location>
        <begin position="38"/>
        <end position="89"/>
    </location>
</feature>
<dbReference type="SUPFAM" id="SSF49562">
    <property type="entry name" value="C2 domain (Calcium/lipid-binding domain, CaLB)"/>
    <property type="match status" value="1"/>
</dbReference>
<keyword evidence="3" id="KW-1185">Reference proteome</keyword>
<organism evidence="2 3">
    <name type="scientific">Nothoprocta perdicaria</name>
    <name type="common">Chilean tinamou</name>
    <name type="synonym">Crypturus perdicarius</name>
    <dbReference type="NCBI Taxonomy" id="30464"/>
    <lineage>
        <taxon>Eukaryota</taxon>
        <taxon>Metazoa</taxon>
        <taxon>Chordata</taxon>
        <taxon>Craniata</taxon>
        <taxon>Vertebrata</taxon>
        <taxon>Euteleostomi</taxon>
        <taxon>Archelosauria</taxon>
        <taxon>Archosauria</taxon>
        <taxon>Dinosauria</taxon>
        <taxon>Saurischia</taxon>
        <taxon>Theropoda</taxon>
        <taxon>Coelurosauria</taxon>
        <taxon>Aves</taxon>
        <taxon>Palaeognathae</taxon>
        <taxon>Tinamiformes</taxon>
        <taxon>Tinamidae</taxon>
        <taxon>Nothoprocta</taxon>
    </lineage>
</organism>
<reference evidence="2" key="2">
    <citation type="submission" date="2025-09" db="UniProtKB">
        <authorList>
            <consortium name="Ensembl"/>
        </authorList>
    </citation>
    <scope>IDENTIFICATION</scope>
</reference>
<dbReference type="Pfam" id="PF00168">
    <property type="entry name" value="C2"/>
    <property type="match status" value="1"/>
</dbReference>
<dbReference type="Gene3D" id="2.60.40.150">
    <property type="entry name" value="C2 domain"/>
    <property type="match status" value="1"/>
</dbReference>
<evidence type="ECO:0000313" key="2">
    <source>
        <dbReference type="Ensembl" id="ENSNPEP00000004181.1"/>
    </source>
</evidence>
<name>A0A8C6YYN9_NOTPE</name>
<protein>
    <recommendedName>
        <fullName evidence="1">C2 domain-containing protein</fullName>
    </recommendedName>
</protein>
<proteinExistence type="predicted"/>
<dbReference type="InterPro" id="IPR000008">
    <property type="entry name" value="C2_dom"/>
</dbReference>
<dbReference type="Ensembl" id="ENSNPET00000004278.1">
    <property type="protein sequence ID" value="ENSNPEP00000004181.1"/>
    <property type="gene ID" value="ENSNPEG00000003201.1"/>
</dbReference>
<dbReference type="Proteomes" id="UP000694420">
    <property type="component" value="Unplaced"/>
</dbReference>